<evidence type="ECO:0000256" key="5">
    <source>
        <dbReference type="ARBA" id="ARBA00022801"/>
    </source>
</evidence>
<feature type="signal peptide" evidence="9">
    <location>
        <begin position="1"/>
        <end position="21"/>
    </location>
</feature>
<keyword evidence="9" id="KW-0732">Signal</keyword>
<feature type="domain" description="Peptidase M16 C-terminal" evidence="11">
    <location>
        <begin position="262"/>
        <end position="434"/>
    </location>
</feature>
<feature type="domain" description="Peptidase M16 C-terminal" evidence="11">
    <location>
        <begin position="774"/>
        <end position="873"/>
    </location>
</feature>
<keyword evidence="6" id="KW-0862">Zinc</keyword>
<evidence type="ECO:0000256" key="6">
    <source>
        <dbReference type="ARBA" id="ARBA00022833"/>
    </source>
</evidence>
<dbReference type="InterPro" id="IPR011765">
    <property type="entry name" value="Pept_M16_N"/>
</dbReference>
<keyword evidence="7" id="KW-0482">Metalloprotease</keyword>
<gene>
    <name evidence="12" type="ORF">IDJ75_20950</name>
</gene>
<evidence type="ECO:0000256" key="8">
    <source>
        <dbReference type="RuleBase" id="RU004447"/>
    </source>
</evidence>
<protein>
    <submittedName>
        <fullName evidence="12">Insulinase family protein</fullName>
    </submittedName>
</protein>
<keyword evidence="13" id="KW-1185">Reference proteome</keyword>
<evidence type="ECO:0000259" key="10">
    <source>
        <dbReference type="Pfam" id="PF00675"/>
    </source>
</evidence>
<dbReference type="Pfam" id="PF05193">
    <property type="entry name" value="Peptidase_M16_C"/>
    <property type="match status" value="2"/>
</dbReference>
<evidence type="ECO:0000256" key="3">
    <source>
        <dbReference type="ARBA" id="ARBA00022670"/>
    </source>
</evidence>
<evidence type="ECO:0000313" key="12">
    <source>
        <dbReference type="EMBL" id="MBD1387764.1"/>
    </source>
</evidence>
<evidence type="ECO:0000256" key="4">
    <source>
        <dbReference type="ARBA" id="ARBA00022723"/>
    </source>
</evidence>
<accession>A0ABR7XAZ5</accession>
<comment type="caution">
    <text evidence="12">The sequence shown here is derived from an EMBL/GenBank/DDBJ whole genome shotgun (WGS) entry which is preliminary data.</text>
</comment>
<proteinExistence type="inferred from homology"/>
<evidence type="ECO:0000256" key="7">
    <source>
        <dbReference type="ARBA" id="ARBA00023049"/>
    </source>
</evidence>
<evidence type="ECO:0000313" key="13">
    <source>
        <dbReference type="Proteomes" id="UP000618754"/>
    </source>
</evidence>
<dbReference type="InterPro" id="IPR001431">
    <property type="entry name" value="Pept_M16_Zn_BS"/>
</dbReference>
<name>A0ABR7XAZ5_9SPHI</name>
<evidence type="ECO:0000259" key="11">
    <source>
        <dbReference type="Pfam" id="PF05193"/>
    </source>
</evidence>
<dbReference type="PROSITE" id="PS00143">
    <property type="entry name" value="INSULINASE"/>
    <property type="match status" value="1"/>
</dbReference>
<keyword evidence="5" id="KW-0378">Hydrolase</keyword>
<dbReference type="PANTHER" id="PTHR43690">
    <property type="entry name" value="NARDILYSIN"/>
    <property type="match status" value="1"/>
</dbReference>
<sequence>MKLKLSLILLLMGGYASQSSAQTTNAWKTATSGGYTYKYVTGDPTHSRFYTLKNGLTVILSPTAKQPRIQAYIAVKAGSKTDPADHTGLAHYLEHMMFKGTDKFGSLNWAKEKPLLDQIDELYEQYNSTKDEAKRKEIYKQIDKTSGEAAKFAIANEYDKMMTGMGGQNSNAFTSFEQTVYTEDIPSSSIDKFLTMQGERFRMPVLRIFHTELEAVYEEKNRGLDSDPSKVQEAMFEALFPNNNYGKQTTIGTIEHLKNPSLKAIRKYYYSYYVPNNMGVILSGDFNPDVMIKKVAQHFNYMKPATVPPYKYAPEVPITTPVQRDVYGPNPENLTIAYRFPGASTRDARLLSLVGSLLTNGKAGLFDLDLTKKQKLLSAFASANTLKDYSVLVLRGTPVKGQSLDDVKALMLGEIDKLRKGEFSDDLIQSIVNNYKKSKIEQDESYNQRASNLMDDFTSGVDWRTDVASISELSKVTKPQIIAFANKYLKDNNFVIVYKHQGADKNIIKVEKPPITPVEVNAGEQSAYVKMINAIPATPVQPVWLDYNKDIQRAKAGPVDVLAVQNKDNSIFRLYYRYDMGSWNNKMLPIAAQYLQFLGTDKLSAEDISKAFYKLASAFNVSAATENATISINGLQENFGASVTLFENLLANCKADEKALTGLKARLKRSRENFKLNKGAIMQGLVSYAQYGPQNPFNYVLTDEEIDNIRADDLVAILHSLVNYKHTILYYGPQTAVQAGAALTKLHKTPATFTPYPAAKIFTRVKADKNTVLFGNYDMVQAEIQWIRNEDAYDPDKAPTIELFNNYFGGGISSIVFQNIRESKALAYSTYAYYIESQKKEDSNSFVAYVGTQADKMNEAIPAMNELLNKMPESTEAFKSARENIHKSIETERITQDGILFNYLAAQRKGLNYDIRKNVFETVGKITYTDLNTFHDYELKAKPYTYCIVASDKRVTEDDLKKYGELLKPDMKQIFGY</sequence>
<dbReference type="Gene3D" id="3.30.830.10">
    <property type="entry name" value="Metalloenzyme, LuxS/M16 peptidase-like"/>
    <property type="match status" value="4"/>
</dbReference>
<dbReference type="RefSeq" id="WP_191177606.1">
    <property type="nucleotide sequence ID" value="NZ_JACWMW010000008.1"/>
</dbReference>
<feature type="chain" id="PRO_5047209695" evidence="9">
    <location>
        <begin position="22"/>
        <end position="977"/>
    </location>
</feature>
<dbReference type="InterPro" id="IPR011249">
    <property type="entry name" value="Metalloenz_LuxS/M16"/>
</dbReference>
<comment type="similarity">
    <text evidence="2 8">Belongs to the peptidase M16 family.</text>
</comment>
<dbReference type="Proteomes" id="UP000618754">
    <property type="component" value="Unassembled WGS sequence"/>
</dbReference>
<dbReference type="Pfam" id="PF00675">
    <property type="entry name" value="Peptidase_M16"/>
    <property type="match status" value="1"/>
</dbReference>
<feature type="domain" description="Peptidase M16 N-terminal" evidence="10">
    <location>
        <begin position="58"/>
        <end position="106"/>
    </location>
</feature>
<evidence type="ECO:0000256" key="1">
    <source>
        <dbReference type="ARBA" id="ARBA00001947"/>
    </source>
</evidence>
<dbReference type="EMBL" id="JACWMW010000008">
    <property type="protein sequence ID" value="MBD1387764.1"/>
    <property type="molecule type" value="Genomic_DNA"/>
</dbReference>
<organism evidence="12 13">
    <name type="scientific">Mucilaginibacter rigui</name>
    <dbReference type="NCBI Taxonomy" id="534635"/>
    <lineage>
        <taxon>Bacteria</taxon>
        <taxon>Pseudomonadati</taxon>
        <taxon>Bacteroidota</taxon>
        <taxon>Sphingobacteriia</taxon>
        <taxon>Sphingobacteriales</taxon>
        <taxon>Sphingobacteriaceae</taxon>
        <taxon>Mucilaginibacter</taxon>
    </lineage>
</organism>
<dbReference type="SUPFAM" id="SSF63411">
    <property type="entry name" value="LuxS/MPP-like metallohydrolase"/>
    <property type="match status" value="4"/>
</dbReference>
<evidence type="ECO:0000256" key="2">
    <source>
        <dbReference type="ARBA" id="ARBA00007261"/>
    </source>
</evidence>
<dbReference type="InterPro" id="IPR007863">
    <property type="entry name" value="Peptidase_M16_C"/>
</dbReference>
<keyword evidence="4" id="KW-0479">Metal-binding</keyword>
<dbReference type="PANTHER" id="PTHR43690:SF17">
    <property type="entry name" value="PROTEIN YHJJ"/>
    <property type="match status" value="1"/>
</dbReference>
<reference evidence="12 13" key="1">
    <citation type="submission" date="2020-09" db="EMBL/GenBank/DDBJ databases">
        <title>Novel species of Mucilaginibacter isolated from a glacier on the Tibetan Plateau.</title>
        <authorList>
            <person name="Liu Q."/>
            <person name="Xin Y.-H."/>
        </authorList>
    </citation>
    <scope>NUCLEOTIDE SEQUENCE [LARGE SCALE GENOMIC DNA]</scope>
    <source>
        <strain evidence="12 13">CGMCC 1.13878</strain>
    </source>
</reference>
<evidence type="ECO:0000256" key="9">
    <source>
        <dbReference type="SAM" id="SignalP"/>
    </source>
</evidence>
<comment type="cofactor">
    <cofactor evidence="1">
        <name>Zn(2+)</name>
        <dbReference type="ChEBI" id="CHEBI:29105"/>
    </cofactor>
</comment>
<dbReference type="InterPro" id="IPR050626">
    <property type="entry name" value="Peptidase_M16"/>
</dbReference>
<keyword evidence="3" id="KW-0645">Protease</keyword>